<sequence length="257" mass="30699">MVKKKLMKDFFNEDLAEHYVVNIKEVYPDFDGKNFVEEFTEDIDSKRMSERIEKLSTLLRKYLPQDYIRASQIIIDVLGEENDIFYFPFEKMYYYRALAKFVEMYGLEDFDQSIKVIEEITKRDTAEFAIRPFIKEDYDRVEVVFEKWKNSDNAHLRRLVTEGPRPRLPWAKHISYLREDINENFNLLKPFLNDPSRYVEKSVANHLNDLSRYEADQVVAFLESHFEASSPFVIKRALRTLKKQEHQGALDLLSQLK</sequence>
<dbReference type="EMBL" id="CAJEWD010000003">
    <property type="protein sequence ID" value="CAD2071131.1"/>
    <property type="molecule type" value="Genomic_DNA"/>
</dbReference>
<keyword evidence="2" id="KW-1185">Reference proteome</keyword>
<dbReference type="SUPFAM" id="SSF48371">
    <property type="entry name" value="ARM repeat"/>
    <property type="match status" value="1"/>
</dbReference>
<gene>
    <name evidence="1" type="ORF">JEODO184_00139</name>
</gene>
<dbReference type="RefSeq" id="WP_183369267.1">
    <property type="nucleotide sequence ID" value="NZ_CAJEWD010000003.1"/>
</dbReference>
<dbReference type="Gene3D" id="1.25.40.290">
    <property type="entry name" value="ARM repeat domains"/>
    <property type="match status" value="1"/>
</dbReference>
<dbReference type="InterPro" id="IPR016024">
    <property type="entry name" value="ARM-type_fold"/>
</dbReference>
<evidence type="ECO:0000313" key="2">
    <source>
        <dbReference type="Proteomes" id="UP000589351"/>
    </source>
</evidence>
<protein>
    <submittedName>
        <fullName evidence="1">DNA alkylation repair enzyme</fullName>
    </submittedName>
</protein>
<dbReference type="Pfam" id="PF08713">
    <property type="entry name" value="DNA_alkylation"/>
    <property type="match status" value="1"/>
</dbReference>
<accession>A0A6V7R1A4</accession>
<reference evidence="1 2" key="1">
    <citation type="submission" date="2020-07" db="EMBL/GenBank/DDBJ databases">
        <authorList>
            <person name="Criscuolo A."/>
        </authorList>
    </citation>
    <scope>NUCLEOTIDE SEQUENCE [LARGE SCALE GENOMIC DNA]</scope>
    <source>
        <strain evidence="1">CIP111649</strain>
    </source>
</reference>
<dbReference type="AlphaFoldDB" id="A0A6V7R1A4"/>
<name>A0A6V7R1A4_9STAP</name>
<dbReference type="InterPro" id="IPR014825">
    <property type="entry name" value="DNA_alkylation"/>
</dbReference>
<evidence type="ECO:0000313" key="1">
    <source>
        <dbReference type="EMBL" id="CAD2071131.1"/>
    </source>
</evidence>
<dbReference type="Proteomes" id="UP000589351">
    <property type="component" value="Unassembled WGS sequence"/>
</dbReference>
<comment type="caution">
    <text evidence="1">The sequence shown here is derived from an EMBL/GenBank/DDBJ whole genome shotgun (WGS) entry which is preliminary data.</text>
</comment>
<organism evidence="1 2">
    <name type="scientific">Jeotgalicoccus meleagridis</name>
    <dbReference type="NCBI Taxonomy" id="2759181"/>
    <lineage>
        <taxon>Bacteria</taxon>
        <taxon>Bacillati</taxon>
        <taxon>Bacillota</taxon>
        <taxon>Bacilli</taxon>
        <taxon>Bacillales</taxon>
        <taxon>Staphylococcaceae</taxon>
        <taxon>Jeotgalicoccus</taxon>
    </lineage>
</organism>
<proteinExistence type="predicted"/>